<dbReference type="InterPro" id="IPR001647">
    <property type="entry name" value="HTH_TetR"/>
</dbReference>
<dbReference type="PROSITE" id="PS50977">
    <property type="entry name" value="HTH_TETR_2"/>
    <property type="match status" value="1"/>
</dbReference>
<dbReference type="KEGG" id="acae:HYG86_11085"/>
<dbReference type="EMBL" id="CP058559">
    <property type="protein sequence ID" value="QNO15266.1"/>
    <property type="molecule type" value="Genomic_DNA"/>
</dbReference>
<protein>
    <submittedName>
        <fullName evidence="4">TetR/AcrR family transcriptional regulator</fullName>
    </submittedName>
</protein>
<dbReference type="RefSeq" id="WP_213165630.1">
    <property type="nucleotide sequence ID" value="NZ_CP058559.1"/>
</dbReference>
<dbReference type="InterPro" id="IPR009057">
    <property type="entry name" value="Homeodomain-like_sf"/>
</dbReference>
<reference evidence="4 5" key="1">
    <citation type="submission" date="2020-07" db="EMBL/GenBank/DDBJ databases">
        <title>Alkalicella. sp. LB2 genome.</title>
        <authorList>
            <person name="Postec A."/>
            <person name="Quemeneur M."/>
        </authorList>
    </citation>
    <scope>NUCLEOTIDE SEQUENCE [LARGE SCALE GENOMIC DNA]</scope>
    <source>
        <strain evidence="4 5">LB2</strain>
    </source>
</reference>
<gene>
    <name evidence="4" type="ORF">HYG86_11085</name>
</gene>
<sequence length="191" mass="21721">MGPKTKFNKQDIVEAAFKIAREKGFSAITARNVAKRLESSVAPIYVNFATIEDLTTAVVERVFALSDEFLAREKGADIFENIGRASLNFARQYPVFVQELILKPNPYMASYEKVEDTILEAIKGEETMIGLTRDEQRRLLLKLRIFQTGLTAFVANGHIPSWIDEDEVEELLFEVGDEFLRALKMKGENKR</sequence>
<evidence type="ECO:0000259" key="3">
    <source>
        <dbReference type="PROSITE" id="PS50977"/>
    </source>
</evidence>
<dbReference type="SUPFAM" id="SSF46689">
    <property type="entry name" value="Homeodomain-like"/>
    <property type="match status" value="1"/>
</dbReference>
<keyword evidence="1 2" id="KW-0238">DNA-binding</keyword>
<feature type="DNA-binding region" description="H-T-H motif" evidence="2">
    <location>
        <begin position="29"/>
        <end position="48"/>
    </location>
</feature>
<evidence type="ECO:0000256" key="2">
    <source>
        <dbReference type="PROSITE-ProRule" id="PRU00335"/>
    </source>
</evidence>
<proteinExistence type="predicted"/>
<dbReference type="Pfam" id="PF00440">
    <property type="entry name" value="TetR_N"/>
    <property type="match status" value="1"/>
</dbReference>
<accession>A0A7G9W9A4</accession>
<feature type="domain" description="HTH tetR-type" evidence="3">
    <location>
        <begin position="6"/>
        <end position="66"/>
    </location>
</feature>
<dbReference type="GO" id="GO:0003677">
    <property type="term" value="F:DNA binding"/>
    <property type="evidence" value="ECO:0007669"/>
    <property type="project" value="UniProtKB-UniRule"/>
</dbReference>
<evidence type="ECO:0000313" key="4">
    <source>
        <dbReference type="EMBL" id="QNO15266.1"/>
    </source>
</evidence>
<evidence type="ECO:0000313" key="5">
    <source>
        <dbReference type="Proteomes" id="UP000516160"/>
    </source>
</evidence>
<dbReference type="AlphaFoldDB" id="A0A7G9W9A4"/>
<keyword evidence="5" id="KW-1185">Reference proteome</keyword>
<name>A0A7G9W9A4_ALKCA</name>
<evidence type="ECO:0000256" key="1">
    <source>
        <dbReference type="ARBA" id="ARBA00023125"/>
    </source>
</evidence>
<organism evidence="4 5">
    <name type="scientific">Alkalicella caledoniensis</name>
    <dbReference type="NCBI Taxonomy" id="2731377"/>
    <lineage>
        <taxon>Bacteria</taxon>
        <taxon>Bacillati</taxon>
        <taxon>Bacillota</taxon>
        <taxon>Clostridia</taxon>
        <taxon>Eubacteriales</taxon>
        <taxon>Proteinivoracaceae</taxon>
        <taxon>Alkalicella</taxon>
    </lineage>
</organism>
<dbReference type="Gene3D" id="1.10.357.10">
    <property type="entry name" value="Tetracycline Repressor, domain 2"/>
    <property type="match status" value="1"/>
</dbReference>
<dbReference type="Proteomes" id="UP000516160">
    <property type="component" value="Chromosome"/>
</dbReference>